<evidence type="ECO:0000256" key="1">
    <source>
        <dbReference type="ARBA" id="ARBA00001971"/>
    </source>
</evidence>
<dbReference type="InterPro" id="IPR002403">
    <property type="entry name" value="Cyt_P450_E_grp-IV"/>
</dbReference>
<dbReference type="Pfam" id="PF00067">
    <property type="entry name" value="p450"/>
    <property type="match status" value="1"/>
</dbReference>
<organism evidence="10 13">
    <name type="scientific">Mycolicibacter arupensis</name>
    <dbReference type="NCBI Taxonomy" id="342002"/>
    <lineage>
        <taxon>Bacteria</taxon>
        <taxon>Bacillati</taxon>
        <taxon>Actinomycetota</taxon>
        <taxon>Actinomycetes</taxon>
        <taxon>Mycobacteriales</taxon>
        <taxon>Mycobacteriaceae</taxon>
        <taxon>Mycolicibacter</taxon>
    </lineage>
</organism>
<comment type="caution">
    <text evidence="10">The sequence shown here is derived from an EMBL/GenBank/DDBJ whole genome shotgun (WGS) entry which is preliminary data.</text>
</comment>
<dbReference type="EMBL" id="MVHH01000008">
    <property type="protein sequence ID" value="ORA00075.1"/>
    <property type="molecule type" value="Genomic_DNA"/>
</dbReference>
<dbReference type="PROSITE" id="PS00086">
    <property type="entry name" value="CYTOCHROME_P450"/>
    <property type="match status" value="1"/>
</dbReference>
<dbReference type="SUPFAM" id="SSF48264">
    <property type="entry name" value="Cytochrome P450"/>
    <property type="match status" value="1"/>
</dbReference>
<evidence type="ECO:0000256" key="5">
    <source>
        <dbReference type="ARBA" id="ARBA00023002"/>
    </source>
</evidence>
<dbReference type="PRINTS" id="PR00385">
    <property type="entry name" value="P450"/>
</dbReference>
<dbReference type="InterPro" id="IPR001128">
    <property type="entry name" value="Cyt_P450"/>
</dbReference>
<dbReference type="RefSeq" id="WP_046190476.1">
    <property type="nucleotide sequence ID" value="NZ_JACKUJ010000048.1"/>
</dbReference>
<protein>
    <submittedName>
        <fullName evidence="10">Cytochrome P450</fullName>
    </submittedName>
</protein>
<dbReference type="STRING" id="342002.BST15_06355"/>
<reference evidence="13" key="1">
    <citation type="submission" date="2015-04" db="EMBL/GenBank/DDBJ databases">
        <title>Genome sequence of Mycobacterium arupense GUC1.</title>
        <authorList>
            <person name="Greninger A.L."/>
            <person name="Cunningham G."/>
            <person name="Chiu C.Y."/>
            <person name="Miller S."/>
        </authorList>
    </citation>
    <scope>NUCLEOTIDE SEQUENCE [LARGE SCALE GENOMIC DNA]</scope>
    <source>
        <strain evidence="13">GUC1</strain>
    </source>
</reference>
<evidence type="ECO:0000313" key="14">
    <source>
        <dbReference type="Proteomes" id="UP000192327"/>
    </source>
</evidence>
<comment type="cofactor">
    <cofactor evidence="1 8">
        <name>heme</name>
        <dbReference type="ChEBI" id="CHEBI:30413"/>
    </cofactor>
</comment>
<reference evidence="11 14" key="3">
    <citation type="submission" date="2016-12" db="EMBL/GenBank/DDBJ databases">
        <title>The new phylogeny of genus Mycobacterium.</title>
        <authorList>
            <person name="Tortoli E."/>
            <person name="Trovato A."/>
            <person name="Cirillo D.M."/>
        </authorList>
    </citation>
    <scope>NUCLEOTIDE SEQUENCE [LARGE SCALE GENOMIC DNA]</scope>
    <source>
        <strain evidence="11 14">DSM 44942</strain>
    </source>
</reference>
<dbReference type="GO" id="GO:0004497">
    <property type="term" value="F:monooxygenase activity"/>
    <property type="evidence" value="ECO:0007669"/>
    <property type="project" value="UniProtKB-KW"/>
</dbReference>
<evidence type="ECO:0000256" key="2">
    <source>
        <dbReference type="ARBA" id="ARBA00010617"/>
    </source>
</evidence>
<evidence type="ECO:0000256" key="3">
    <source>
        <dbReference type="ARBA" id="ARBA00022617"/>
    </source>
</evidence>
<dbReference type="AlphaFoldDB" id="A0A0F5MUH6"/>
<dbReference type="OrthoDB" id="9764248at2"/>
<evidence type="ECO:0000313" key="10">
    <source>
        <dbReference type="EMBL" id="KKB98244.1"/>
    </source>
</evidence>
<accession>A0A0F5MUH6</accession>
<keyword evidence="5 9" id="KW-0560">Oxidoreductase</keyword>
<evidence type="ECO:0000256" key="7">
    <source>
        <dbReference type="ARBA" id="ARBA00023033"/>
    </source>
</evidence>
<dbReference type="GO" id="GO:0016705">
    <property type="term" value="F:oxidoreductase activity, acting on paired donors, with incorporation or reduction of molecular oxygen"/>
    <property type="evidence" value="ECO:0007669"/>
    <property type="project" value="InterPro"/>
</dbReference>
<evidence type="ECO:0000256" key="4">
    <source>
        <dbReference type="ARBA" id="ARBA00022723"/>
    </source>
</evidence>
<dbReference type="GO" id="GO:0020037">
    <property type="term" value="F:heme binding"/>
    <property type="evidence" value="ECO:0007669"/>
    <property type="project" value="InterPro"/>
</dbReference>
<name>A0A0F5MUH6_9MYCO</name>
<evidence type="ECO:0000313" key="13">
    <source>
        <dbReference type="Proteomes" id="UP000034416"/>
    </source>
</evidence>
<evidence type="ECO:0000313" key="15">
    <source>
        <dbReference type="Proteomes" id="UP000321797"/>
    </source>
</evidence>
<keyword evidence="3 8" id="KW-0349">Heme</keyword>
<dbReference type="Proteomes" id="UP000192327">
    <property type="component" value="Unassembled WGS sequence"/>
</dbReference>
<sequence>MANQLLAITRHPKERLTSVLLAPAPRVVDDKWRQWSRDWRVRELAPAPAGSGLRAVLGDAGLPLLGHTVDYIRFGSEFSRERYERLGSVSWMGAFGTKMVVIAGPDATREAFTSEAKAFSQDGWSFLIDAFFHRGLMLMSFDEHLMHRRIMQEAFTRPRLTGYVGQVAPCVRAAVPAWPTGPSVRIYPLLKNLTLDIATDVFMGGRGKDESAAVNEAFVSTVRAASSFVRVPLPGTRFRAGVHGRRVLEDYFSRHLPAARAGETDDLFAALCQATTEDGERFSDEDVINHMIFLMMAAHDTSTITTTAVTYFLAKHPEWQEKAAAEARSFGHDSPDIDELERMTVLDLILKEALRLLAPVPLVMRKTVRDVAIDGYHIPRETLCAITPAVNHFDRRIWSDPDRFDPSRFDEPRREDQQHRFAWVPFGGGAHKCIGMQFGTLEVKAILHQMLRTYAWTVPNDYHVRWDNTSLPIPVDGLPVTLRHR</sequence>
<dbReference type="CDD" id="cd11045">
    <property type="entry name" value="CYP136-like"/>
    <property type="match status" value="1"/>
</dbReference>
<gene>
    <name evidence="11" type="ORF">BST15_06355</name>
    <name evidence="12" type="ORF">E6Q54_19280</name>
    <name evidence="10" type="ORF">WR43_15355</name>
</gene>
<dbReference type="GO" id="GO:0016125">
    <property type="term" value="P:sterol metabolic process"/>
    <property type="evidence" value="ECO:0007669"/>
    <property type="project" value="TreeGrafter"/>
</dbReference>
<keyword evidence="14" id="KW-1185">Reference proteome</keyword>
<dbReference type="PATRIC" id="fig|342002.3.peg.3798"/>
<dbReference type="Proteomes" id="UP000034416">
    <property type="component" value="Unassembled WGS sequence"/>
</dbReference>
<feature type="binding site" description="axial binding residue" evidence="8">
    <location>
        <position position="433"/>
    </location>
    <ligand>
        <name>heme</name>
        <dbReference type="ChEBI" id="CHEBI:30413"/>
    </ligand>
    <ligandPart>
        <name>Fe</name>
        <dbReference type="ChEBI" id="CHEBI:18248"/>
    </ligandPart>
</feature>
<dbReference type="Gene3D" id="1.10.630.10">
    <property type="entry name" value="Cytochrome P450"/>
    <property type="match status" value="1"/>
</dbReference>
<dbReference type="PANTHER" id="PTHR24286">
    <property type="entry name" value="CYTOCHROME P450 26"/>
    <property type="match status" value="1"/>
</dbReference>
<dbReference type="PANTHER" id="PTHR24286:SF24">
    <property type="entry name" value="LANOSTEROL 14-ALPHA DEMETHYLASE"/>
    <property type="match status" value="1"/>
</dbReference>
<keyword evidence="6 8" id="KW-0408">Iron</keyword>
<evidence type="ECO:0000256" key="8">
    <source>
        <dbReference type="PIRSR" id="PIRSR602403-1"/>
    </source>
</evidence>
<dbReference type="Proteomes" id="UP000321797">
    <property type="component" value="Unassembled WGS sequence"/>
</dbReference>
<dbReference type="InterPro" id="IPR017972">
    <property type="entry name" value="Cyt_P450_CS"/>
</dbReference>
<evidence type="ECO:0000313" key="11">
    <source>
        <dbReference type="EMBL" id="ORA00075.1"/>
    </source>
</evidence>
<dbReference type="EMBL" id="SSGD01000133">
    <property type="protein sequence ID" value="TXI52054.1"/>
    <property type="molecule type" value="Genomic_DNA"/>
</dbReference>
<dbReference type="PRINTS" id="PR00465">
    <property type="entry name" value="EP450IV"/>
</dbReference>
<evidence type="ECO:0000313" key="12">
    <source>
        <dbReference type="EMBL" id="TXI52054.1"/>
    </source>
</evidence>
<evidence type="ECO:0000256" key="6">
    <source>
        <dbReference type="ARBA" id="ARBA00023004"/>
    </source>
</evidence>
<comment type="similarity">
    <text evidence="2 9">Belongs to the cytochrome P450 family.</text>
</comment>
<proteinExistence type="inferred from homology"/>
<keyword evidence="7 9" id="KW-0503">Monooxygenase</keyword>
<reference evidence="10" key="2">
    <citation type="submission" date="2015-04" db="EMBL/GenBank/DDBJ databases">
        <title>Genome sequence of Mycobacterium arupense strain GUC1.</title>
        <authorList>
            <person name="Greninger A.L."/>
            <person name="Cunningham G."/>
            <person name="Chiu C.Y."/>
            <person name="Miller S."/>
        </authorList>
    </citation>
    <scope>NUCLEOTIDE SEQUENCE</scope>
    <source>
        <strain evidence="10">GUC1</strain>
    </source>
</reference>
<dbReference type="EMBL" id="LASW01000079">
    <property type="protein sequence ID" value="KKB98244.1"/>
    <property type="molecule type" value="Genomic_DNA"/>
</dbReference>
<keyword evidence="4 8" id="KW-0479">Metal-binding</keyword>
<dbReference type="GO" id="GO:0005506">
    <property type="term" value="F:iron ion binding"/>
    <property type="evidence" value="ECO:0007669"/>
    <property type="project" value="InterPro"/>
</dbReference>
<evidence type="ECO:0000256" key="9">
    <source>
        <dbReference type="RuleBase" id="RU000461"/>
    </source>
</evidence>
<reference evidence="12 15" key="4">
    <citation type="submission" date="2018-09" db="EMBL/GenBank/DDBJ databases">
        <title>Metagenome Assembled Genomes from an Advanced Water Purification Facility.</title>
        <authorList>
            <person name="Stamps B.W."/>
            <person name="Spear J.R."/>
        </authorList>
    </citation>
    <scope>NUCLEOTIDE SEQUENCE [LARGE SCALE GENOMIC DNA]</scope>
    <source>
        <strain evidence="12">Bin_29_2</strain>
    </source>
</reference>
<dbReference type="InterPro" id="IPR036396">
    <property type="entry name" value="Cyt_P450_sf"/>
</dbReference>